<gene>
    <name evidence="2" type="ORF">H9742_13170</name>
</gene>
<dbReference type="EMBL" id="DXGH01000072">
    <property type="protein sequence ID" value="HIW82446.1"/>
    <property type="molecule type" value="Genomic_DNA"/>
</dbReference>
<accession>A0A9D1R666</accession>
<feature type="transmembrane region" description="Helical" evidence="1">
    <location>
        <begin position="348"/>
        <end position="367"/>
    </location>
</feature>
<name>A0A9D1R666_9FIRM</name>
<reference evidence="2" key="1">
    <citation type="journal article" date="2021" name="PeerJ">
        <title>Extensive microbial diversity within the chicken gut microbiome revealed by metagenomics and culture.</title>
        <authorList>
            <person name="Gilroy R."/>
            <person name="Ravi A."/>
            <person name="Getino M."/>
            <person name="Pursley I."/>
            <person name="Horton D.L."/>
            <person name="Alikhan N.F."/>
            <person name="Baker D."/>
            <person name="Gharbi K."/>
            <person name="Hall N."/>
            <person name="Watson M."/>
            <person name="Adriaenssens E.M."/>
            <person name="Foster-Nyarko E."/>
            <person name="Jarju S."/>
            <person name="Secka A."/>
            <person name="Antonio M."/>
            <person name="Oren A."/>
            <person name="Chaudhuri R.R."/>
            <person name="La Ragione R."/>
            <person name="Hildebrand F."/>
            <person name="Pallen M.J."/>
        </authorList>
    </citation>
    <scope>NUCLEOTIDE SEQUENCE</scope>
    <source>
        <strain evidence="2">CHK195-6426</strain>
    </source>
</reference>
<keyword evidence="1" id="KW-0812">Transmembrane</keyword>
<sequence length="588" mass="66016">MPAQKEIKLHNICFFLGFGAVLAMLVPYLILGQDAIVTYHDQLDGELIGYMLQAKHLFDGNLLPEFMNGADKTALTLPAPGFVLLFLVMRPFWALVSMQLLGSLCGYVGMYLLTREIPRAHPAAAMAVGILYAYLPFLPVYGLSQYGLPLLFWSFLQLRNKKYRAFAFGYSAMYALCSSLVLIGFGVIGMGLLWTLLPSQRGRRRLPLFCLGMMTGIYVVENFRLLGQLLGWIPSAVSHKEEYVLTAEPFWNSLLTGFLQGGQHSGDYHQWILGGAVLAGVFSLLTGAFRREKERKILGAMGISLGVVFALALVSALWDSGLGILLRTRLSVLGAFQADRLLWLAPCLWYLLLACELELGLCLLHFVRGEKRALSGSLVAGRFLAGAGLFCFAAVTILTGVEVLRNSNLKPNVQKLRNPDYGLLSFRDYYAIGVMEQVEAYLLEQTGEKPEDYRVVSLGIDPAAALYQGFYCLDGYSNNYSLEYKHSFREIIAPELEKSQYLQEYFDDWGNRCYLFSAECPGYYTIEKNGFYFQDYALDVSALKELGGKYLLSAAWIENGEETGLRLVREEPFETQDSYYRIFLYEIL</sequence>
<protein>
    <submittedName>
        <fullName evidence="2">Uncharacterized protein</fullName>
    </submittedName>
</protein>
<comment type="caution">
    <text evidence="2">The sequence shown here is derived from an EMBL/GenBank/DDBJ whole genome shotgun (WGS) entry which is preliminary data.</text>
</comment>
<evidence type="ECO:0000313" key="2">
    <source>
        <dbReference type="EMBL" id="HIW82446.1"/>
    </source>
</evidence>
<feature type="transmembrane region" description="Helical" evidence="1">
    <location>
        <begin position="268"/>
        <end position="285"/>
    </location>
</feature>
<evidence type="ECO:0000256" key="1">
    <source>
        <dbReference type="SAM" id="Phobius"/>
    </source>
</evidence>
<feature type="transmembrane region" description="Helical" evidence="1">
    <location>
        <begin position="12"/>
        <end position="31"/>
    </location>
</feature>
<feature type="transmembrane region" description="Helical" evidence="1">
    <location>
        <begin position="92"/>
        <end position="113"/>
    </location>
</feature>
<dbReference type="InterPro" id="IPR046107">
    <property type="entry name" value="DUF6044"/>
</dbReference>
<feature type="transmembrane region" description="Helical" evidence="1">
    <location>
        <begin position="297"/>
        <end position="318"/>
    </location>
</feature>
<keyword evidence="1" id="KW-1133">Transmembrane helix</keyword>
<dbReference type="AlphaFoldDB" id="A0A9D1R666"/>
<dbReference type="Pfam" id="PF19510">
    <property type="entry name" value="DUF6044"/>
    <property type="match status" value="1"/>
</dbReference>
<evidence type="ECO:0000313" key="3">
    <source>
        <dbReference type="Proteomes" id="UP000824265"/>
    </source>
</evidence>
<feature type="transmembrane region" description="Helical" evidence="1">
    <location>
        <begin position="379"/>
        <end position="401"/>
    </location>
</feature>
<organism evidence="2 3">
    <name type="scientific">Candidatus Acetatifactor stercoripullorum</name>
    <dbReference type="NCBI Taxonomy" id="2838414"/>
    <lineage>
        <taxon>Bacteria</taxon>
        <taxon>Bacillati</taxon>
        <taxon>Bacillota</taxon>
        <taxon>Clostridia</taxon>
        <taxon>Lachnospirales</taxon>
        <taxon>Lachnospiraceae</taxon>
        <taxon>Acetatifactor</taxon>
    </lineage>
</organism>
<dbReference type="Proteomes" id="UP000824265">
    <property type="component" value="Unassembled WGS sequence"/>
</dbReference>
<reference evidence="2" key="2">
    <citation type="submission" date="2021-04" db="EMBL/GenBank/DDBJ databases">
        <authorList>
            <person name="Gilroy R."/>
        </authorList>
    </citation>
    <scope>NUCLEOTIDE SEQUENCE</scope>
    <source>
        <strain evidence="2">CHK195-6426</strain>
    </source>
</reference>
<feature type="transmembrane region" description="Helical" evidence="1">
    <location>
        <begin position="125"/>
        <end position="148"/>
    </location>
</feature>
<keyword evidence="1" id="KW-0472">Membrane</keyword>
<feature type="transmembrane region" description="Helical" evidence="1">
    <location>
        <begin position="206"/>
        <end position="225"/>
    </location>
</feature>
<feature type="transmembrane region" description="Helical" evidence="1">
    <location>
        <begin position="168"/>
        <end position="194"/>
    </location>
</feature>
<proteinExistence type="predicted"/>